<protein>
    <submittedName>
        <fullName evidence="2">Unplaced genomic scaffold supercont1.10, whole genome shotgun sequence</fullName>
    </submittedName>
</protein>
<keyword evidence="3" id="KW-1185">Reference proteome</keyword>
<dbReference type="EMBL" id="KN847905">
    <property type="protein sequence ID" value="KIR39897.1"/>
    <property type="molecule type" value="Genomic_DNA"/>
</dbReference>
<proteinExistence type="predicted"/>
<evidence type="ECO:0000313" key="2">
    <source>
        <dbReference type="EMBL" id="KIR39897.1"/>
    </source>
</evidence>
<feature type="compositionally biased region" description="Basic residues" evidence="1">
    <location>
        <begin position="488"/>
        <end position="497"/>
    </location>
</feature>
<gene>
    <name evidence="2" type="ORF">I313_04372</name>
</gene>
<dbReference type="OrthoDB" id="2588640at2759"/>
<name>A0A0D0T2F2_9TREE</name>
<feature type="compositionally biased region" description="Low complexity" evidence="1">
    <location>
        <begin position="387"/>
        <end position="401"/>
    </location>
</feature>
<reference evidence="2 3" key="1">
    <citation type="submission" date="2015-01" db="EMBL/GenBank/DDBJ databases">
        <title>The Genome Sequence of Cryptococcus gattii Ram5.</title>
        <authorList>
            <consortium name="The Broad Institute Genomics Platform"/>
            <person name="Cuomo C."/>
            <person name="Litvintseva A."/>
            <person name="Chen Y."/>
            <person name="Heitman J."/>
            <person name="Sun S."/>
            <person name="Springer D."/>
            <person name="Dromer F."/>
            <person name="Young S."/>
            <person name="Zeng Q."/>
            <person name="Gargeya S."/>
            <person name="Abouelleil A."/>
            <person name="Alvarado L."/>
            <person name="Chapman S.B."/>
            <person name="Gainer-Dewar J."/>
            <person name="Goldberg J."/>
            <person name="Griggs A."/>
            <person name="Gujja S."/>
            <person name="Hansen M."/>
            <person name="Howarth C."/>
            <person name="Imamovic A."/>
            <person name="Larimer J."/>
            <person name="Murphy C."/>
            <person name="Naylor J."/>
            <person name="Pearson M."/>
            <person name="Priest M."/>
            <person name="Roberts A."/>
            <person name="Saif S."/>
            <person name="Shea T."/>
            <person name="Sykes S."/>
            <person name="Wortman J."/>
            <person name="Nusbaum C."/>
            <person name="Birren B."/>
        </authorList>
    </citation>
    <scope>NUCLEOTIDE SEQUENCE [LARGE SCALE GENOMIC DNA]</scope>
    <source>
        <strain evidence="2 3">Ram5</strain>
    </source>
</reference>
<feature type="region of interest" description="Disordered" evidence="1">
    <location>
        <begin position="365"/>
        <end position="411"/>
    </location>
</feature>
<dbReference type="AlphaFoldDB" id="A0A0D0T2F2"/>
<feature type="compositionally biased region" description="Low complexity" evidence="1">
    <location>
        <begin position="429"/>
        <end position="463"/>
    </location>
</feature>
<feature type="region of interest" description="Disordered" evidence="1">
    <location>
        <begin position="139"/>
        <end position="204"/>
    </location>
</feature>
<evidence type="ECO:0000313" key="3">
    <source>
        <dbReference type="Proteomes" id="UP000053392"/>
    </source>
</evidence>
<feature type="region of interest" description="Disordered" evidence="1">
    <location>
        <begin position="1"/>
        <end position="29"/>
    </location>
</feature>
<accession>A0A0D0T2F2</accession>
<dbReference type="Proteomes" id="UP000053392">
    <property type="component" value="Unassembled WGS sequence"/>
</dbReference>
<dbReference type="HOGENOM" id="CLU_026098_1_0_1"/>
<feature type="compositionally biased region" description="Polar residues" evidence="1">
    <location>
        <begin position="178"/>
        <end position="193"/>
    </location>
</feature>
<sequence>MLPRTYIPPSTTRRSTRLHPQHPFPQQIAPTPVLDLSSLSYITQSHTRTMSDTPSARPRALSLGADARSQDPICLPLHTASSQHMSITSHPQPLAHEIARHYEIDMEHRLAIHLQHVEEIQQQRFNELQSLIQALHKDAPHHSTPLGDNDHSPDNSLTSPPIPHIPSISPTPLPHSAPSKQRSTHTPPSSQPTRLKASELPKFHGRDDDDIVDWVQKISSIKRGSGATDSDILRLLPSVLRGNAFNYYSRLSEQELATLNTWASWAKELQDRFLPPNRLDDLKVKCIHRFLGHNEKFSNYFEDKIYLQQFLFPANTEDSLLIRDILHGTSATLRAQLQTGVTPNMTLRDFCRHMLQIEPDFHPHLFPSSHRHPADRVRNQRNHHSHTSFTTSATTRTSQFTPQNRPEKPSTPCFTCGAYHWSDQCTLKQQQRQQQNPSRPSSTANNPATSTSSNSRSPFPSWARPSPDTNSSNYKPPAMRAIKIIMAARRRGPKMRGKALEKQEG</sequence>
<feature type="compositionally biased region" description="Low complexity" evidence="1">
    <location>
        <begin position="478"/>
        <end position="487"/>
    </location>
</feature>
<feature type="region of interest" description="Disordered" evidence="1">
    <location>
        <begin position="427"/>
        <end position="505"/>
    </location>
</feature>
<evidence type="ECO:0000256" key="1">
    <source>
        <dbReference type="SAM" id="MobiDB-lite"/>
    </source>
</evidence>
<feature type="compositionally biased region" description="Pro residues" evidence="1">
    <location>
        <begin position="160"/>
        <end position="175"/>
    </location>
</feature>
<organism evidence="2 3">
    <name type="scientific">Cryptococcus deuterogattii Ram5</name>
    <dbReference type="NCBI Taxonomy" id="1296110"/>
    <lineage>
        <taxon>Eukaryota</taxon>
        <taxon>Fungi</taxon>
        <taxon>Dikarya</taxon>
        <taxon>Basidiomycota</taxon>
        <taxon>Agaricomycotina</taxon>
        <taxon>Tremellomycetes</taxon>
        <taxon>Tremellales</taxon>
        <taxon>Cryptococcaceae</taxon>
        <taxon>Cryptococcus</taxon>
        <taxon>Cryptococcus gattii species complex</taxon>
    </lineage>
</organism>